<dbReference type="Proteomes" id="UP000239990">
    <property type="component" value="Unassembled WGS sequence"/>
</dbReference>
<gene>
    <name evidence="2" type="ORF">C4E15_05895</name>
    <name evidence="1" type="ORF">N5D93_06395</name>
</gene>
<sequence>MTSWDFALDPFGRQFVARAEAAPSPHRDQANEHYLLKVLDAPITIHRAFVELAGSLNAAAILSDLAARGDLSELAGDWVYLDPLDWHTRLGLSYKEQLTARKLLERKGLLETLRTGMPPRTAVRVNWLAVDKELRIQANNAASAQPLPVLSS</sequence>
<name>A0A2K8S170_9BURK</name>
<dbReference type="GeneID" id="92905900"/>
<reference evidence="2 3" key="1">
    <citation type="submission" date="2018-02" db="EMBL/GenBank/DDBJ databases">
        <title>Draft Genome of Achromobacter spanius stain 6.</title>
        <authorList>
            <person name="Gunasekera T.S."/>
            <person name="Radwan O."/>
            <person name="Ruiz O.N."/>
        </authorList>
    </citation>
    <scope>NUCLEOTIDE SEQUENCE [LARGE SCALE GENOMIC DNA]</scope>
    <source>
        <strain evidence="2 3">6</strain>
    </source>
</reference>
<dbReference type="RefSeq" id="WP_100853998.1">
    <property type="nucleotide sequence ID" value="NZ_CADIJT010000003.1"/>
</dbReference>
<reference evidence="1" key="2">
    <citation type="submission" date="2022-09" db="EMBL/GenBank/DDBJ databases">
        <title>Intensive care unit water sources are persistently colonized with multi-drug resistant bacteria and are the site of extensive horizontal gene transfer of antibiotic resistance genes.</title>
        <authorList>
            <person name="Diorio-Toth L."/>
        </authorList>
    </citation>
    <scope>NUCLEOTIDE SEQUENCE</scope>
    <source>
        <strain evidence="1">GD03843</strain>
    </source>
</reference>
<dbReference type="Proteomes" id="UP001161094">
    <property type="component" value="Unassembled WGS sequence"/>
</dbReference>
<evidence type="ECO:0000313" key="1">
    <source>
        <dbReference type="EMBL" id="MDH0735432.1"/>
    </source>
</evidence>
<organism evidence="2 3">
    <name type="scientific">Achromobacter spanius</name>
    <dbReference type="NCBI Taxonomy" id="217203"/>
    <lineage>
        <taxon>Bacteria</taxon>
        <taxon>Pseudomonadati</taxon>
        <taxon>Pseudomonadota</taxon>
        <taxon>Betaproteobacteria</taxon>
        <taxon>Burkholderiales</taxon>
        <taxon>Alcaligenaceae</taxon>
        <taxon>Achromobacter</taxon>
    </lineage>
</organism>
<dbReference type="AlphaFoldDB" id="A0A2K8S170"/>
<dbReference type="EMBL" id="JAOCDZ010000003">
    <property type="protein sequence ID" value="MDH0735432.1"/>
    <property type="molecule type" value="Genomic_DNA"/>
</dbReference>
<dbReference type="KEGG" id="asw:CVS48_08135"/>
<accession>A0A2K8S170</accession>
<dbReference type="EMBL" id="PREU01000002">
    <property type="protein sequence ID" value="PPA77549.1"/>
    <property type="molecule type" value="Genomic_DNA"/>
</dbReference>
<comment type="caution">
    <text evidence="2">The sequence shown here is derived from an EMBL/GenBank/DDBJ whole genome shotgun (WGS) entry which is preliminary data.</text>
</comment>
<evidence type="ECO:0000313" key="3">
    <source>
        <dbReference type="Proteomes" id="UP000239990"/>
    </source>
</evidence>
<proteinExistence type="predicted"/>
<evidence type="ECO:0000313" key="2">
    <source>
        <dbReference type="EMBL" id="PPA77549.1"/>
    </source>
</evidence>
<protein>
    <submittedName>
        <fullName evidence="2">Uncharacterized protein</fullName>
    </submittedName>
</protein>
<dbReference type="OrthoDB" id="8658596at2"/>